<dbReference type="CDD" id="cd00200">
    <property type="entry name" value="WD40"/>
    <property type="match status" value="1"/>
</dbReference>
<dbReference type="EMBL" id="JAQIZZ010000003">
    <property type="protein sequence ID" value="KAJ5545588.1"/>
    <property type="molecule type" value="Genomic_DNA"/>
</dbReference>
<proteinExistence type="predicted"/>
<dbReference type="PANTHER" id="PTHR19879:SF1">
    <property type="entry name" value="CANNONBALL-RELATED"/>
    <property type="match status" value="1"/>
</dbReference>
<dbReference type="GO" id="GO:0016251">
    <property type="term" value="F:RNA polymerase II general transcription initiation factor activity"/>
    <property type="evidence" value="ECO:0007669"/>
    <property type="project" value="TreeGrafter"/>
</dbReference>
<dbReference type="InterPro" id="IPR001680">
    <property type="entry name" value="WD40_rpt"/>
</dbReference>
<dbReference type="GO" id="GO:0006367">
    <property type="term" value="P:transcription initiation at RNA polymerase II promoter"/>
    <property type="evidence" value="ECO:0007669"/>
    <property type="project" value="TreeGrafter"/>
</dbReference>
<dbReference type="InterPro" id="IPR020472">
    <property type="entry name" value="WD40_PAC1"/>
</dbReference>
<dbReference type="SUPFAM" id="SSF50978">
    <property type="entry name" value="WD40 repeat-like"/>
    <property type="match status" value="1"/>
</dbReference>
<dbReference type="InterPro" id="IPR036322">
    <property type="entry name" value="WD40_repeat_dom_sf"/>
</dbReference>
<dbReference type="PRINTS" id="PR00320">
    <property type="entry name" value="GPROTEINBRPT"/>
</dbReference>
<dbReference type="InterPro" id="IPR015943">
    <property type="entry name" value="WD40/YVTN_repeat-like_dom_sf"/>
</dbReference>
<evidence type="ECO:0000256" key="3">
    <source>
        <dbReference type="PROSITE-ProRule" id="PRU00221"/>
    </source>
</evidence>
<feature type="repeat" description="WD" evidence="3">
    <location>
        <begin position="118"/>
        <end position="149"/>
    </location>
</feature>
<dbReference type="Proteomes" id="UP001220324">
    <property type="component" value="Unassembled WGS sequence"/>
</dbReference>
<accession>A0AAD6D0Q5</accession>
<dbReference type="SMART" id="SM00320">
    <property type="entry name" value="WD40"/>
    <property type="match status" value="6"/>
</dbReference>
<dbReference type="PANTHER" id="PTHR19879">
    <property type="entry name" value="TRANSCRIPTION INITIATION FACTOR TFIID"/>
    <property type="match status" value="1"/>
</dbReference>
<keyword evidence="6" id="KW-1185">Reference proteome</keyword>
<sequence length="356" mass="39001">MFTFHNTYDGANCLDFSDDNVLVAAGFEQSYIRVWTLDGKNIEAAYPEMDDQPPANSRRLIGHSGPVYAVAFQPSATRAENVDPDDYVPTNARFLLSSSADKTIRLWSLDTWQCMVVYKGHDRPVWDLCWGPFGHYFVSGGSDRTARLWVTDHIRQQRIFVGHEQDVDRVCFHPNSAYIFTASCDHTVRMWAVTTGNAVRMFTGHTGNITAMECSRDGKILASADDQGSIFLWDLAPGRLLKRMRGHGKGGIWSLSWSVESTVLVSGGADGTVRIWDVTGPQDANQARVAGEGSGAAKIDPSNAPAGTAAQSKKKKGKDVVVTPDQISAFPTKKTAVYKVKFTNMNLVVAGGAYLP</sequence>
<gene>
    <name evidence="5" type="ORF">N7494_003173</name>
</gene>
<feature type="repeat" description="WD" evidence="3">
    <location>
        <begin position="252"/>
        <end position="286"/>
    </location>
</feature>
<organism evidence="5 6">
    <name type="scientific">Penicillium frequentans</name>
    <dbReference type="NCBI Taxonomy" id="3151616"/>
    <lineage>
        <taxon>Eukaryota</taxon>
        <taxon>Fungi</taxon>
        <taxon>Dikarya</taxon>
        <taxon>Ascomycota</taxon>
        <taxon>Pezizomycotina</taxon>
        <taxon>Eurotiomycetes</taxon>
        <taxon>Eurotiomycetidae</taxon>
        <taxon>Eurotiales</taxon>
        <taxon>Aspergillaceae</taxon>
        <taxon>Penicillium</taxon>
    </lineage>
</organism>
<dbReference type="AlphaFoldDB" id="A0AAD6D0Q5"/>
<dbReference type="PROSITE" id="PS50082">
    <property type="entry name" value="WD_REPEATS_2"/>
    <property type="match status" value="5"/>
</dbReference>
<feature type="repeat" description="WD" evidence="3">
    <location>
        <begin position="91"/>
        <end position="117"/>
    </location>
</feature>
<keyword evidence="1 3" id="KW-0853">WD repeat</keyword>
<evidence type="ECO:0000256" key="2">
    <source>
        <dbReference type="ARBA" id="ARBA00022737"/>
    </source>
</evidence>
<keyword evidence="2" id="KW-0677">Repeat</keyword>
<comment type="caution">
    <text evidence="5">The sequence shown here is derived from an EMBL/GenBank/DDBJ whole genome shotgun (WGS) entry which is preliminary data.</text>
</comment>
<dbReference type="GO" id="GO:0005669">
    <property type="term" value="C:transcription factor TFIID complex"/>
    <property type="evidence" value="ECO:0007669"/>
    <property type="project" value="TreeGrafter"/>
</dbReference>
<evidence type="ECO:0000313" key="5">
    <source>
        <dbReference type="EMBL" id="KAJ5545588.1"/>
    </source>
</evidence>
<dbReference type="Pfam" id="PF00400">
    <property type="entry name" value="WD40"/>
    <property type="match status" value="6"/>
</dbReference>
<feature type="region of interest" description="Disordered" evidence="4">
    <location>
        <begin position="292"/>
        <end position="318"/>
    </location>
</feature>
<reference evidence="5 6" key="1">
    <citation type="journal article" date="2023" name="IMA Fungus">
        <title>Comparative genomic study of the Penicillium genus elucidates a diverse pangenome and 15 lateral gene transfer events.</title>
        <authorList>
            <person name="Petersen C."/>
            <person name="Sorensen T."/>
            <person name="Nielsen M.R."/>
            <person name="Sondergaard T.E."/>
            <person name="Sorensen J.L."/>
            <person name="Fitzpatrick D.A."/>
            <person name="Frisvad J.C."/>
            <person name="Nielsen K.L."/>
        </authorList>
    </citation>
    <scope>NUCLEOTIDE SEQUENCE [LARGE SCALE GENOMIC DNA]</scope>
    <source>
        <strain evidence="5 6">IBT 35679</strain>
    </source>
</reference>
<feature type="repeat" description="WD" evidence="3">
    <location>
        <begin position="202"/>
        <end position="243"/>
    </location>
</feature>
<dbReference type="Gene3D" id="2.130.10.10">
    <property type="entry name" value="YVTN repeat-like/Quinoprotein amine dehydrogenase"/>
    <property type="match status" value="2"/>
</dbReference>
<evidence type="ECO:0000256" key="4">
    <source>
        <dbReference type="SAM" id="MobiDB-lite"/>
    </source>
</evidence>
<evidence type="ECO:0000313" key="6">
    <source>
        <dbReference type="Proteomes" id="UP001220324"/>
    </source>
</evidence>
<dbReference type="InterPro" id="IPR019775">
    <property type="entry name" value="WD40_repeat_CS"/>
</dbReference>
<protein>
    <submittedName>
        <fullName evidence="5">Transcription initiation factor TFIID subunit 5</fullName>
    </submittedName>
</protein>
<name>A0AAD6D0Q5_9EURO</name>
<dbReference type="PROSITE" id="PS00678">
    <property type="entry name" value="WD_REPEATS_1"/>
    <property type="match status" value="1"/>
</dbReference>
<feature type="repeat" description="WD" evidence="3">
    <location>
        <begin position="160"/>
        <end position="201"/>
    </location>
</feature>
<evidence type="ECO:0000256" key="1">
    <source>
        <dbReference type="ARBA" id="ARBA00022574"/>
    </source>
</evidence>
<dbReference type="PROSITE" id="PS50294">
    <property type="entry name" value="WD_REPEATS_REGION"/>
    <property type="match status" value="4"/>
</dbReference>